<gene>
    <name evidence="1" type="ORF">EZS28_018165</name>
</gene>
<sequence length="346" mass="38327">MTIEPNDDIRNQGIRIIKNKANWDSFVLTGCYADPLNRDGVWKMGSTSSQFRIQKQKDEAYDFKGLIIDFDCTTLEFNNQLVAPLPAPPIDYAIQQTLGIGAFDFFTWGQVTLQNNRAYISIAITHFNPNTQWNTGYTLFSVMYEQAKPKFSGTPRNILLNAIMYITKQATTPVVWLDPIAIDCYIDPDGHIKINAIKQAETLRIYGAIYSNNVVNVLGFIIVKAGQEGSSSGLQINQYGNELNFYGKMNSGNIQINPTADGYDDVLRISRVDPTSTGNSTIQLGYSRTSTVGAIDGQWSIFTPPSSSTNNLQSFVIAVSSQAGDNTRVLQIRADGNTLIFNGRVL</sequence>
<organism evidence="1 2">
    <name type="scientific">Streblomastix strix</name>
    <dbReference type="NCBI Taxonomy" id="222440"/>
    <lineage>
        <taxon>Eukaryota</taxon>
        <taxon>Metamonada</taxon>
        <taxon>Preaxostyla</taxon>
        <taxon>Oxymonadida</taxon>
        <taxon>Streblomastigidae</taxon>
        <taxon>Streblomastix</taxon>
    </lineage>
</organism>
<comment type="caution">
    <text evidence="1">The sequence shown here is derived from an EMBL/GenBank/DDBJ whole genome shotgun (WGS) entry which is preliminary data.</text>
</comment>
<evidence type="ECO:0000313" key="1">
    <source>
        <dbReference type="EMBL" id="KAA6386310.1"/>
    </source>
</evidence>
<proteinExistence type="predicted"/>
<evidence type="ECO:0000313" key="2">
    <source>
        <dbReference type="Proteomes" id="UP000324800"/>
    </source>
</evidence>
<name>A0A5J4VV66_9EUKA</name>
<dbReference type="AlphaFoldDB" id="A0A5J4VV66"/>
<reference evidence="1 2" key="1">
    <citation type="submission" date="2019-03" db="EMBL/GenBank/DDBJ databases">
        <title>Single cell metagenomics reveals metabolic interactions within the superorganism composed of flagellate Streblomastix strix and complex community of Bacteroidetes bacteria on its surface.</title>
        <authorList>
            <person name="Treitli S.C."/>
            <person name="Kolisko M."/>
            <person name="Husnik F."/>
            <person name="Keeling P."/>
            <person name="Hampl V."/>
        </authorList>
    </citation>
    <scope>NUCLEOTIDE SEQUENCE [LARGE SCALE GENOMIC DNA]</scope>
    <source>
        <strain evidence="1">ST1C</strain>
    </source>
</reference>
<dbReference type="EMBL" id="SNRW01004861">
    <property type="protein sequence ID" value="KAA6386310.1"/>
    <property type="molecule type" value="Genomic_DNA"/>
</dbReference>
<dbReference type="Proteomes" id="UP000324800">
    <property type="component" value="Unassembled WGS sequence"/>
</dbReference>
<protein>
    <submittedName>
        <fullName evidence="1">Uncharacterized protein</fullName>
    </submittedName>
</protein>
<accession>A0A5J4VV66</accession>